<name>A0A9D1WRY8_9FIRM</name>
<reference evidence="2" key="2">
    <citation type="submission" date="2021-04" db="EMBL/GenBank/DDBJ databases">
        <authorList>
            <person name="Gilroy R."/>
        </authorList>
    </citation>
    <scope>NUCLEOTIDE SEQUENCE</scope>
    <source>
        <strain evidence="2">CHK188-5543</strain>
    </source>
</reference>
<keyword evidence="1" id="KW-0472">Membrane</keyword>
<dbReference type="EMBL" id="DXES01000132">
    <property type="protein sequence ID" value="HIX65812.1"/>
    <property type="molecule type" value="Genomic_DNA"/>
</dbReference>
<feature type="transmembrane region" description="Helical" evidence="1">
    <location>
        <begin position="50"/>
        <end position="72"/>
    </location>
</feature>
<organism evidence="2 3">
    <name type="scientific">Candidatus Anaerotruncus excrementipullorum</name>
    <dbReference type="NCBI Taxonomy" id="2838465"/>
    <lineage>
        <taxon>Bacteria</taxon>
        <taxon>Bacillati</taxon>
        <taxon>Bacillota</taxon>
        <taxon>Clostridia</taxon>
        <taxon>Eubacteriales</taxon>
        <taxon>Oscillospiraceae</taxon>
        <taxon>Anaerotruncus</taxon>
    </lineage>
</organism>
<dbReference type="AlphaFoldDB" id="A0A9D1WRY8"/>
<evidence type="ECO:0000313" key="2">
    <source>
        <dbReference type="EMBL" id="HIX65812.1"/>
    </source>
</evidence>
<keyword evidence="1" id="KW-0812">Transmembrane</keyword>
<proteinExistence type="predicted"/>
<dbReference type="Proteomes" id="UP000886800">
    <property type="component" value="Unassembled WGS sequence"/>
</dbReference>
<comment type="caution">
    <text evidence="2">The sequence shown here is derived from an EMBL/GenBank/DDBJ whole genome shotgun (WGS) entry which is preliminary data.</text>
</comment>
<protein>
    <submittedName>
        <fullName evidence="2">Peptidase M50</fullName>
    </submittedName>
</protein>
<evidence type="ECO:0000313" key="3">
    <source>
        <dbReference type="Proteomes" id="UP000886800"/>
    </source>
</evidence>
<keyword evidence="1" id="KW-1133">Transmembrane helix</keyword>
<reference evidence="2" key="1">
    <citation type="journal article" date="2021" name="PeerJ">
        <title>Extensive microbial diversity within the chicken gut microbiome revealed by metagenomics and culture.</title>
        <authorList>
            <person name="Gilroy R."/>
            <person name="Ravi A."/>
            <person name="Getino M."/>
            <person name="Pursley I."/>
            <person name="Horton D.L."/>
            <person name="Alikhan N.F."/>
            <person name="Baker D."/>
            <person name="Gharbi K."/>
            <person name="Hall N."/>
            <person name="Watson M."/>
            <person name="Adriaenssens E.M."/>
            <person name="Foster-Nyarko E."/>
            <person name="Jarju S."/>
            <person name="Secka A."/>
            <person name="Antonio M."/>
            <person name="Oren A."/>
            <person name="Chaudhuri R.R."/>
            <person name="La Ragione R."/>
            <person name="Hildebrand F."/>
            <person name="Pallen M.J."/>
        </authorList>
    </citation>
    <scope>NUCLEOTIDE SEQUENCE</scope>
    <source>
        <strain evidence="2">CHK188-5543</strain>
    </source>
</reference>
<evidence type="ECO:0000256" key="1">
    <source>
        <dbReference type="SAM" id="Phobius"/>
    </source>
</evidence>
<sequence length="76" mass="8252">MKRTLIGGFFLLSGVTGLCSLWELVANNPADSWRTPPGRFLTTLLETGTLPLFLGLSALLVLGLGILVLEYFRKGD</sequence>
<gene>
    <name evidence="2" type="ORF">H9736_06130</name>
</gene>
<accession>A0A9D1WRY8</accession>